<sequence>MNNQIFSPKITAVIESLRKLPTIGKKSSQRLALYLLDKSPEIAITIANSLLDAAENIKKCKYCQSLTEKDVCDICSSQNRDESKLCIIESMLDLVAIEEACFFKGKYFVLNGRISPLDGIGPNELKLDILEQIIINREISEIILAISPTVEGETTAHFISQMIAKDIKISRIGFGVPFGGELEYLDQQTLIHAFNARTNIK</sequence>
<dbReference type="Gene3D" id="3.40.1360.10">
    <property type="match status" value="1"/>
</dbReference>
<keyword evidence="1 7" id="KW-0479">Metal-binding</keyword>
<dbReference type="Pfam" id="PF21176">
    <property type="entry name" value="RecR_HhH"/>
    <property type="match status" value="1"/>
</dbReference>
<comment type="caution">
    <text evidence="9">The sequence shown here is derived from an EMBL/GenBank/DDBJ whole genome shotgun (WGS) entry which is preliminary data.</text>
</comment>
<dbReference type="PROSITE" id="PS01300">
    <property type="entry name" value="RECR"/>
    <property type="match status" value="1"/>
</dbReference>
<dbReference type="Gene3D" id="1.10.8.420">
    <property type="entry name" value="RecR Domain 1"/>
    <property type="match status" value="1"/>
</dbReference>
<proteinExistence type="inferred from homology"/>
<evidence type="ECO:0000313" key="10">
    <source>
        <dbReference type="Proteomes" id="UP000701999"/>
    </source>
</evidence>
<dbReference type="Pfam" id="PF13662">
    <property type="entry name" value="Toprim_4"/>
    <property type="match status" value="1"/>
</dbReference>
<keyword evidence="2 7" id="KW-0227">DNA damage</keyword>
<keyword evidence="4 7" id="KW-0862">Zinc</keyword>
<dbReference type="Proteomes" id="UP000701999">
    <property type="component" value="Unassembled WGS sequence"/>
</dbReference>
<protein>
    <recommendedName>
        <fullName evidence="7">Recombination protein RecR</fullName>
    </recommendedName>
</protein>
<dbReference type="Gene3D" id="6.10.250.240">
    <property type="match status" value="1"/>
</dbReference>
<evidence type="ECO:0000256" key="1">
    <source>
        <dbReference type="ARBA" id="ARBA00022723"/>
    </source>
</evidence>
<dbReference type="NCBIfam" id="TIGR00615">
    <property type="entry name" value="recR"/>
    <property type="match status" value="1"/>
</dbReference>
<evidence type="ECO:0000256" key="4">
    <source>
        <dbReference type="ARBA" id="ARBA00022833"/>
    </source>
</evidence>
<dbReference type="RefSeq" id="WP_159184521.1">
    <property type="nucleotide sequence ID" value="NZ_JACVJL010000047.1"/>
</dbReference>
<keyword evidence="5 7" id="KW-0233">DNA recombination</keyword>
<reference evidence="9 10" key="1">
    <citation type="submission" date="2020-09" db="EMBL/GenBank/DDBJ databases">
        <title>Development of specific Francisella tularensis PCR assay based on in-depth characterization of family Francisellaceae.</title>
        <authorList>
            <person name="Ohrman C."/>
            <person name="Sahl J."/>
            <person name="Sjodin A."/>
            <person name="Uneklint I."/>
            <person name="Ballard R."/>
            <person name="Karlsson L."/>
            <person name="Mcdonough R."/>
            <person name="Sundell D."/>
            <person name="Soria K."/>
            <person name="Brindeflk B."/>
            <person name="Vallesi A."/>
            <person name="Ramirez-Paredes J.G."/>
            <person name="Colquhoun D."/>
            <person name="Myrtennas K."/>
            <person name="Birdsell D."/>
            <person name="Johansson A."/>
            <person name="Wagner D."/>
            <person name="Forsman M."/>
        </authorList>
    </citation>
    <scope>NUCLEOTIDE SEQUENCE [LARGE SCALE GENOMIC DNA]</scope>
    <source>
        <strain evidence="9 10">FSC1140</strain>
    </source>
</reference>
<dbReference type="HAMAP" id="MF_00017">
    <property type="entry name" value="RecR"/>
    <property type="match status" value="1"/>
</dbReference>
<keyword evidence="3 7" id="KW-0863">Zinc-finger</keyword>
<evidence type="ECO:0000256" key="5">
    <source>
        <dbReference type="ARBA" id="ARBA00023172"/>
    </source>
</evidence>
<name>A0A9Q2QCM4_9GAMM</name>
<dbReference type="AlphaFoldDB" id="A0A9Q2QCM4"/>
<accession>A0A9Q2QCM4</accession>
<evidence type="ECO:0000256" key="6">
    <source>
        <dbReference type="ARBA" id="ARBA00023204"/>
    </source>
</evidence>
<dbReference type="GO" id="GO:0006281">
    <property type="term" value="P:DNA repair"/>
    <property type="evidence" value="ECO:0007669"/>
    <property type="project" value="UniProtKB-UniRule"/>
</dbReference>
<dbReference type="InterPro" id="IPR015967">
    <property type="entry name" value="Rcmb_RecR_Znf"/>
</dbReference>
<dbReference type="CDD" id="cd01025">
    <property type="entry name" value="TOPRIM_recR"/>
    <property type="match status" value="1"/>
</dbReference>
<dbReference type="Pfam" id="PF02132">
    <property type="entry name" value="RecR_ZnF"/>
    <property type="match status" value="1"/>
</dbReference>
<dbReference type="PANTHER" id="PTHR30446">
    <property type="entry name" value="RECOMBINATION PROTEIN RECR"/>
    <property type="match status" value="1"/>
</dbReference>
<dbReference type="EMBL" id="JACVKN010000088">
    <property type="protein sequence ID" value="MBK2064852.1"/>
    <property type="molecule type" value="Genomic_DNA"/>
</dbReference>
<comment type="function">
    <text evidence="7">May play a role in DNA repair. It seems to be involved in an RecBC-independent recombinational process of DNA repair. It may act with RecF and RecO.</text>
</comment>
<evidence type="ECO:0000256" key="7">
    <source>
        <dbReference type="HAMAP-Rule" id="MF_00017"/>
    </source>
</evidence>
<dbReference type="Pfam" id="PF21175">
    <property type="entry name" value="RecR_C"/>
    <property type="match status" value="1"/>
</dbReference>
<organism evidence="9 10">
    <name type="scientific">Francisella noatunensis</name>
    <dbReference type="NCBI Taxonomy" id="657445"/>
    <lineage>
        <taxon>Bacteria</taxon>
        <taxon>Pseudomonadati</taxon>
        <taxon>Pseudomonadota</taxon>
        <taxon>Gammaproteobacteria</taxon>
        <taxon>Thiotrichales</taxon>
        <taxon>Francisellaceae</taxon>
        <taxon>Francisella</taxon>
    </lineage>
</organism>
<dbReference type="InterPro" id="IPR023627">
    <property type="entry name" value="Rcmb_RecR"/>
</dbReference>
<comment type="similarity">
    <text evidence="7">Belongs to the RecR family.</text>
</comment>
<dbReference type="PROSITE" id="PS50880">
    <property type="entry name" value="TOPRIM"/>
    <property type="match status" value="1"/>
</dbReference>
<dbReference type="InterPro" id="IPR000093">
    <property type="entry name" value="DNA_Rcmb_RecR"/>
</dbReference>
<feature type="zinc finger region" description="C4-type" evidence="7">
    <location>
        <begin position="60"/>
        <end position="75"/>
    </location>
</feature>
<evidence type="ECO:0000313" key="9">
    <source>
        <dbReference type="EMBL" id="MBK2064852.1"/>
    </source>
</evidence>
<dbReference type="PANTHER" id="PTHR30446:SF0">
    <property type="entry name" value="RECOMBINATION PROTEIN RECR"/>
    <property type="match status" value="1"/>
</dbReference>
<dbReference type="SUPFAM" id="SSF111304">
    <property type="entry name" value="Recombination protein RecR"/>
    <property type="match status" value="1"/>
</dbReference>
<dbReference type="InterPro" id="IPR034137">
    <property type="entry name" value="TOPRIM_RecR"/>
</dbReference>
<dbReference type="GeneID" id="93255269"/>
<dbReference type="InterPro" id="IPR006171">
    <property type="entry name" value="TOPRIM_dom"/>
</dbReference>
<gene>
    <name evidence="7 9" type="primary">recR</name>
    <name evidence="9" type="ORF">IB647_03675</name>
</gene>
<dbReference type="GO" id="GO:0003677">
    <property type="term" value="F:DNA binding"/>
    <property type="evidence" value="ECO:0007669"/>
    <property type="project" value="UniProtKB-UniRule"/>
</dbReference>
<evidence type="ECO:0000259" key="8">
    <source>
        <dbReference type="PROSITE" id="PS50880"/>
    </source>
</evidence>
<dbReference type="SMART" id="SM00493">
    <property type="entry name" value="TOPRIM"/>
    <property type="match status" value="1"/>
</dbReference>
<feature type="domain" description="Toprim" evidence="8">
    <location>
        <begin position="83"/>
        <end position="177"/>
    </location>
</feature>
<keyword evidence="6 7" id="KW-0234">DNA repair</keyword>
<keyword evidence="10" id="KW-1185">Reference proteome</keyword>
<dbReference type="GO" id="GO:0006310">
    <property type="term" value="P:DNA recombination"/>
    <property type="evidence" value="ECO:0007669"/>
    <property type="project" value="UniProtKB-UniRule"/>
</dbReference>
<evidence type="ECO:0000256" key="2">
    <source>
        <dbReference type="ARBA" id="ARBA00022763"/>
    </source>
</evidence>
<dbReference type="GO" id="GO:0008270">
    <property type="term" value="F:zinc ion binding"/>
    <property type="evidence" value="ECO:0007669"/>
    <property type="project" value="UniProtKB-KW"/>
</dbReference>
<evidence type="ECO:0000256" key="3">
    <source>
        <dbReference type="ARBA" id="ARBA00022771"/>
    </source>
</evidence>